<evidence type="ECO:0000256" key="1">
    <source>
        <dbReference type="ARBA" id="ARBA00023125"/>
    </source>
</evidence>
<dbReference type="GeneID" id="66308370"/>
<feature type="compositionally biased region" description="Polar residues" evidence="3">
    <location>
        <begin position="107"/>
        <end position="117"/>
    </location>
</feature>
<dbReference type="InterPro" id="IPR000424">
    <property type="entry name" value="Primosome_PriB/ssb"/>
</dbReference>
<feature type="region of interest" description="Disordered" evidence="3">
    <location>
        <begin position="101"/>
        <end position="137"/>
    </location>
</feature>
<dbReference type="STRING" id="1203610.HMPREF1536_00082"/>
<dbReference type="AlphaFoldDB" id="A0A0F5JSE1"/>
<dbReference type="PROSITE" id="PS50935">
    <property type="entry name" value="SSB"/>
    <property type="match status" value="1"/>
</dbReference>
<name>A0A0F5JSE1_9BACT</name>
<keyword evidence="5" id="KW-1185">Reference proteome</keyword>
<comment type="caution">
    <text evidence="4">The sequence shown here is derived from an EMBL/GenBank/DDBJ whole genome shotgun (WGS) entry which is preliminary data.</text>
</comment>
<accession>A0A0F5JSE1</accession>
<protein>
    <recommendedName>
        <fullName evidence="2">Single-stranded DNA-binding protein</fullName>
    </recommendedName>
</protein>
<dbReference type="PATRIC" id="fig|1203610.3.peg.87"/>
<gene>
    <name evidence="4" type="ORF">HMPREF1536_00082</name>
</gene>
<evidence type="ECO:0000256" key="3">
    <source>
        <dbReference type="SAM" id="MobiDB-lite"/>
    </source>
</evidence>
<dbReference type="PIRSF" id="PIRSF002070">
    <property type="entry name" value="SSB"/>
    <property type="match status" value="1"/>
</dbReference>
<dbReference type="GO" id="GO:0003697">
    <property type="term" value="F:single-stranded DNA binding"/>
    <property type="evidence" value="ECO:0007669"/>
    <property type="project" value="InterPro"/>
</dbReference>
<sequence>MLYVHTIGRIGKDCQVITGAHGSFIAFDIAVDDYSHGNSITTWVRVRSKKENHIRLSEYLTKGRLLLIEGTLSASLWKDKDENCQIQLSITADALEFINTGKREGTTSEAESPTDAASNVPVPPVAMPQEDKEDLPF</sequence>
<dbReference type="Pfam" id="PF00436">
    <property type="entry name" value="SSB"/>
    <property type="match status" value="1"/>
</dbReference>
<dbReference type="CDD" id="cd04496">
    <property type="entry name" value="SSB_OBF"/>
    <property type="match status" value="1"/>
</dbReference>
<dbReference type="HOGENOM" id="CLU_1861157_0_0_10"/>
<dbReference type="Gene3D" id="2.40.50.140">
    <property type="entry name" value="Nucleic acid-binding proteins"/>
    <property type="match status" value="1"/>
</dbReference>
<dbReference type="SUPFAM" id="SSF50249">
    <property type="entry name" value="Nucleic acid-binding proteins"/>
    <property type="match status" value="1"/>
</dbReference>
<dbReference type="EMBL" id="AQHW01000001">
    <property type="protein sequence ID" value="KKB60708.1"/>
    <property type="molecule type" value="Genomic_DNA"/>
</dbReference>
<organism evidence="4 5">
    <name type="scientific">Parabacteroides gordonii MS-1 = DSM 23371</name>
    <dbReference type="NCBI Taxonomy" id="1203610"/>
    <lineage>
        <taxon>Bacteria</taxon>
        <taxon>Pseudomonadati</taxon>
        <taxon>Bacteroidota</taxon>
        <taxon>Bacteroidia</taxon>
        <taxon>Bacteroidales</taxon>
        <taxon>Tannerellaceae</taxon>
        <taxon>Parabacteroides</taxon>
    </lineage>
</organism>
<dbReference type="InterPro" id="IPR012340">
    <property type="entry name" value="NA-bd_OB-fold"/>
</dbReference>
<dbReference type="GO" id="GO:0006260">
    <property type="term" value="P:DNA replication"/>
    <property type="evidence" value="ECO:0007669"/>
    <property type="project" value="InterPro"/>
</dbReference>
<dbReference type="RefSeq" id="WP_009017601.1">
    <property type="nucleotide sequence ID" value="NZ_AUAE01000033.1"/>
</dbReference>
<reference evidence="4 5" key="1">
    <citation type="submission" date="2013-04" db="EMBL/GenBank/DDBJ databases">
        <title>The Genome Sequence of Parabacteroides gordonii DSM 23371.</title>
        <authorList>
            <consortium name="The Broad Institute Genomics Platform"/>
            <person name="Earl A."/>
            <person name="Ward D."/>
            <person name="Feldgarden M."/>
            <person name="Gevers D."/>
            <person name="Martens E."/>
            <person name="Sakamoto M."/>
            <person name="Benno Y."/>
            <person name="Suzuki N."/>
            <person name="Matsunaga N."/>
            <person name="Koshihara K."/>
            <person name="Seki M."/>
            <person name="Komiya H."/>
            <person name="Walker B."/>
            <person name="Young S."/>
            <person name="Zeng Q."/>
            <person name="Gargeya S."/>
            <person name="Fitzgerald M."/>
            <person name="Haas B."/>
            <person name="Abouelleil A."/>
            <person name="Allen A.W."/>
            <person name="Alvarado L."/>
            <person name="Arachchi H.M."/>
            <person name="Berlin A.M."/>
            <person name="Chapman S.B."/>
            <person name="Gainer-Dewar J."/>
            <person name="Goldberg J."/>
            <person name="Griggs A."/>
            <person name="Gujja S."/>
            <person name="Hansen M."/>
            <person name="Howarth C."/>
            <person name="Imamovic A."/>
            <person name="Ireland A."/>
            <person name="Larimer J."/>
            <person name="McCowan C."/>
            <person name="Murphy C."/>
            <person name="Pearson M."/>
            <person name="Poon T.W."/>
            <person name="Priest M."/>
            <person name="Roberts A."/>
            <person name="Saif S."/>
            <person name="Shea T."/>
            <person name="Sisk P."/>
            <person name="Sykes S."/>
            <person name="Wortman J."/>
            <person name="Nusbaum C."/>
            <person name="Birren B."/>
        </authorList>
    </citation>
    <scope>NUCLEOTIDE SEQUENCE [LARGE SCALE GENOMIC DNA]</scope>
    <source>
        <strain evidence="4 5">MS-1</strain>
    </source>
</reference>
<evidence type="ECO:0000256" key="2">
    <source>
        <dbReference type="PIRNR" id="PIRNR002070"/>
    </source>
</evidence>
<keyword evidence="1 2" id="KW-0238">DNA-binding</keyword>
<proteinExistence type="predicted"/>
<evidence type="ECO:0000313" key="4">
    <source>
        <dbReference type="EMBL" id="KKB60708.1"/>
    </source>
</evidence>
<dbReference type="Proteomes" id="UP000033035">
    <property type="component" value="Unassembled WGS sequence"/>
</dbReference>
<dbReference type="InterPro" id="IPR011344">
    <property type="entry name" value="ssDNA-bd"/>
</dbReference>
<evidence type="ECO:0000313" key="5">
    <source>
        <dbReference type="Proteomes" id="UP000033035"/>
    </source>
</evidence>